<dbReference type="GO" id="GO:0048487">
    <property type="term" value="F:beta-tubulin binding"/>
    <property type="evidence" value="ECO:0007669"/>
    <property type="project" value="InterPro"/>
</dbReference>
<comment type="caution">
    <text evidence="4">The sequence shown here is derived from an EMBL/GenBank/DDBJ whole genome shotgun (WGS) entry which is preliminary data.</text>
</comment>
<evidence type="ECO:0000256" key="1">
    <source>
        <dbReference type="ARBA" id="ARBA00006806"/>
    </source>
</evidence>
<comment type="subunit">
    <text evidence="3">Supercomplex made of cofactors A to E. Cofactors A and D function by capturing and stabilizing tubulin in a quasi-native conformation. Cofactor E binds to the cofactor D-tubulin complex; interaction with cofactor C then causes the release of tubulin polypeptides that are committed to the native state.</text>
</comment>
<dbReference type="PANTHER" id="PTHR21500">
    <property type="entry name" value="TUBULIN-SPECIFIC CHAPERONE A"/>
    <property type="match status" value="1"/>
</dbReference>
<dbReference type="InterPro" id="IPR036126">
    <property type="entry name" value="TBCA_sf"/>
</dbReference>
<accession>A0AA38VT94</accession>
<dbReference type="AlphaFoldDB" id="A0AA38VT94"/>
<dbReference type="GO" id="GO:0007023">
    <property type="term" value="P:post-chaperonin tubulin folding pathway"/>
    <property type="evidence" value="ECO:0007669"/>
    <property type="project" value="UniProtKB-UniRule"/>
</dbReference>
<protein>
    <recommendedName>
        <fullName evidence="3">Tubulin-specific chaperone A</fullName>
    </recommendedName>
</protein>
<organism evidence="4 5">
    <name type="scientific">Coniochaeta hoffmannii</name>
    <dbReference type="NCBI Taxonomy" id="91930"/>
    <lineage>
        <taxon>Eukaryota</taxon>
        <taxon>Fungi</taxon>
        <taxon>Dikarya</taxon>
        <taxon>Ascomycota</taxon>
        <taxon>Pezizomycotina</taxon>
        <taxon>Sordariomycetes</taxon>
        <taxon>Sordariomycetidae</taxon>
        <taxon>Coniochaetales</taxon>
        <taxon>Coniochaetaceae</taxon>
        <taxon>Coniochaeta</taxon>
    </lineage>
</organism>
<dbReference type="GO" id="GO:0007021">
    <property type="term" value="P:tubulin complex assembly"/>
    <property type="evidence" value="ECO:0007669"/>
    <property type="project" value="UniProtKB-UniRule"/>
</dbReference>
<keyword evidence="3" id="KW-0493">Microtubule</keyword>
<reference evidence="4" key="1">
    <citation type="submission" date="2022-07" db="EMBL/GenBank/DDBJ databases">
        <title>Fungi with potential for degradation of polypropylene.</title>
        <authorList>
            <person name="Gostincar C."/>
        </authorList>
    </citation>
    <scope>NUCLEOTIDE SEQUENCE</scope>
    <source>
        <strain evidence="4">EXF-13287</strain>
    </source>
</reference>
<keyword evidence="2 3" id="KW-0143">Chaperone</keyword>
<sequence length="118" mass="12825">MPSPTPLEVATQSVQRLVKEETSYHKELSSQQARVSKIESEISAGTGDENAEYVLKQEKAAVAETEAVFGPLRKRIEEAVGKLEEQIALSESEGATGEALEKAREILGKGREVVEKGE</sequence>
<dbReference type="SUPFAM" id="SSF46988">
    <property type="entry name" value="Tubulin chaperone cofactor A"/>
    <property type="match status" value="1"/>
</dbReference>
<name>A0AA38VT94_9PEZI</name>
<dbReference type="Proteomes" id="UP001174691">
    <property type="component" value="Unassembled WGS sequence"/>
</dbReference>
<dbReference type="Gene3D" id="1.20.58.90">
    <property type="match status" value="1"/>
</dbReference>
<dbReference type="InterPro" id="IPR004226">
    <property type="entry name" value="TBCA"/>
</dbReference>
<dbReference type="GO" id="GO:0005829">
    <property type="term" value="C:cytosol"/>
    <property type="evidence" value="ECO:0007669"/>
    <property type="project" value="TreeGrafter"/>
</dbReference>
<proteinExistence type="inferred from homology"/>
<evidence type="ECO:0000313" key="4">
    <source>
        <dbReference type="EMBL" id="KAJ9164611.1"/>
    </source>
</evidence>
<keyword evidence="3" id="KW-0206">Cytoskeleton</keyword>
<dbReference type="EMBL" id="JANBVN010000011">
    <property type="protein sequence ID" value="KAJ9164611.1"/>
    <property type="molecule type" value="Genomic_DNA"/>
</dbReference>
<comment type="similarity">
    <text evidence="1 3">Belongs to the TBCA family.</text>
</comment>
<comment type="subcellular location">
    <subcellularLocation>
        <location evidence="3">Cytoplasm</location>
        <location evidence="3">Cytoskeleton</location>
    </subcellularLocation>
</comment>
<evidence type="ECO:0000256" key="2">
    <source>
        <dbReference type="ARBA" id="ARBA00023186"/>
    </source>
</evidence>
<evidence type="ECO:0000313" key="5">
    <source>
        <dbReference type="Proteomes" id="UP001174691"/>
    </source>
</evidence>
<gene>
    <name evidence="4" type="ORF">NKR19_g1204</name>
</gene>
<dbReference type="PANTHER" id="PTHR21500:SF0">
    <property type="entry name" value="TUBULIN-SPECIFIC CHAPERONE A"/>
    <property type="match status" value="1"/>
</dbReference>
<keyword evidence="3" id="KW-0963">Cytoplasm</keyword>
<dbReference type="GO" id="GO:0005874">
    <property type="term" value="C:microtubule"/>
    <property type="evidence" value="ECO:0007669"/>
    <property type="project" value="UniProtKB-KW"/>
</dbReference>
<keyword evidence="5" id="KW-1185">Reference proteome</keyword>
<evidence type="ECO:0000256" key="3">
    <source>
        <dbReference type="RuleBase" id="RU364030"/>
    </source>
</evidence>
<dbReference type="Pfam" id="PF02970">
    <property type="entry name" value="TBCA"/>
    <property type="match status" value="1"/>
</dbReference>